<sequence length="49" mass="5088">MVELVVSLPCTAGGALTEHPARSTTPSTAHSRRRGESVGMRNNLIGGVL</sequence>
<evidence type="ECO:0000256" key="1">
    <source>
        <dbReference type="SAM" id="MobiDB-lite"/>
    </source>
</evidence>
<name>X8DNL0_9MYCO</name>
<comment type="caution">
    <text evidence="2">The sequence shown here is derived from an EMBL/GenBank/DDBJ whole genome shotgun (WGS) entry which is preliminary data.</text>
</comment>
<accession>X8DNL0</accession>
<evidence type="ECO:0000313" key="3">
    <source>
        <dbReference type="Proteomes" id="UP000023351"/>
    </source>
</evidence>
<reference evidence="2 3" key="1">
    <citation type="submission" date="2013-12" db="EMBL/GenBank/DDBJ databases">
        <authorList>
            <person name="Zelazny A."/>
            <person name="Olivier K."/>
            <person name="Holland S."/>
            <person name="Lenaerts A."/>
            <person name="Ordway D."/>
            <person name="DeGroote M.A."/>
            <person name="Parker T."/>
            <person name="Sizemore C."/>
            <person name="Tallon L.J."/>
            <person name="Sadzewicz L.K."/>
            <person name="Sengamalay N."/>
            <person name="Fraser C.M."/>
            <person name="Hine E."/>
            <person name="Shefchek K.A."/>
            <person name="Das S.P."/>
            <person name="Tettelin H."/>
        </authorList>
    </citation>
    <scope>NUCLEOTIDE SEQUENCE [LARGE SCALE GENOMIC DNA]</scope>
    <source>
        <strain evidence="2 3">1513</strain>
    </source>
</reference>
<gene>
    <name evidence="2" type="ORF">I540_1260</name>
</gene>
<organism evidence="2 3">
    <name type="scientific">Mycobacteroides abscessus subsp. bolletii 1513</name>
    <dbReference type="NCBI Taxonomy" id="1299321"/>
    <lineage>
        <taxon>Bacteria</taxon>
        <taxon>Bacillati</taxon>
        <taxon>Actinomycetota</taxon>
        <taxon>Actinomycetes</taxon>
        <taxon>Mycobacteriales</taxon>
        <taxon>Mycobacteriaceae</taxon>
        <taxon>Mycobacteroides</taxon>
        <taxon>Mycobacteroides abscessus</taxon>
    </lineage>
</organism>
<dbReference type="EMBL" id="JAOJ01000002">
    <property type="protein sequence ID" value="EUA70197.1"/>
    <property type="molecule type" value="Genomic_DNA"/>
</dbReference>
<evidence type="ECO:0000313" key="2">
    <source>
        <dbReference type="EMBL" id="EUA70197.1"/>
    </source>
</evidence>
<dbReference type="Proteomes" id="UP000023351">
    <property type="component" value="Unassembled WGS sequence"/>
</dbReference>
<feature type="region of interest" description="Disordered" evidence="1">
    <location>
        <begin position="14"/>
        <end position="49"/>
    </location>
</feature>
<protein>
    <submittedName>
        <fullName evidence="2">Uncharacterized protein</fullName>
    </submittedName>
</protein>
<proteinExistence type="predicted"/>
<dbReference type="AlphaFoldDB" id="X8DNL0"/>